<evidence type="ECO:0000259" key="6">
    <source>
        <dbReference type="PROSITE" id="PS51078"/>
    </source>
</evidence>
<dbReference type="GO" id="GO:0003677">
    <property type="term" value="F:DNA binding"/>
    <property type="evidence" value="ECO:0007669"/>
    <property type="project" value="UniProtKB-KW"/>
</dbReference>
<feature type="domain" description="IclR-ED" evidence="6">
    <location>
        <begin position="116"/>
        <end position="299"/>
    </location>
</feature>
<dbReference type="OrthoDB" id="8479143at2"/>
<feature type="domain" description="HTH iclR-type" evidence="5">
    <location>
        <begin position="54"/>
        <end position="115"/>
    </location>
</feature>
<keyword evidence="3" id="KW-0804">Transcription</keyword>
<dbReference type="SUPFAM" id="SSF46785">
    <property type="entry name" value="Winged helix' DNA-binding domain"/>
    <property type="match status" value="1"/>
</dbReference>
<dbReference type="Proteomes" id="UP000272015">
    <property type="component" value="Unassembled WGS sequence"/>
</dbReference>
<dbReference type="AlphaFoldDB" id="A0A3A5MSI8"/>
<evidence type="ECO:0000256" key="1">
    <source>
        <dbReference type="ARBA" id="ARBA00023015"/>
    </source>
</evidence>
<organism evidence="7 8">
    <name type="scientific">Cryobacterium melibiosiphilum</name>
    <dbReference type="NCBI Taxonomy" id="995039"/>
    <lineage>
        <taxon>Bacteria</taxon>
        <taxon>Bacillati</taxon>
        <taxon>Actinomycetota</taxon>
        <taxon>Actinomycetes</taxon>
        <taxon>Micrococcales</taxon>
        <taxon>Microbacteriaceae</taxon>
        <taxon>Cryobacterium</taxon>
    </lineage>
</organism>
<dbReference type="InterPro" id="IPR029016">
    <property type="entry name" value="GAF-like_dom_sf"/>
</dbReference>
<dbReference type="PANTHER" id="PTHR30136:SF24">
    <property type="entry name" value="HTH-TYPE TRANSCRIPTIONAL REPRESSOR ALLR"/>
    <property type="match status" value="1"/>
</dbReference>
<reference evidence="7 8" key="1">
    <citation type="submission" date="2018-09" db="EMBL/GenBank/DDBJ databases">
        <title>Novel species of Cryobacterium.</title>
        <authorList>
            <person name="Liu Q."/>
            <person name="Xin Y.-H."/>
        </authorList>
    </citation>
    <scope>NUCLEOTIDE SEQUENCE [LARGE SCALE GENOMIC DNA]</scope>
    <source>
        <strain evidence="7 8">Hh39</strain>
    </source>
</reference>
<evidence type="ECO:0000313" key="7">
    <source>
        <dbReference type="EMBL" id="RJT88274.1"/>
    </source>
</evidence>
<evidence type="ECO:0000256" key="4">
    <source>
        <dbReference type="SAM" id="MobiDB-lite"/>
    </source>
</evidence>
<dbReference type="InterPro" id="IPR005471">
    <property type="entry name" value="Tscrpt_reg_IclR_N"/>
</dbReference>
<dbReference type="Pfam" id="PF09339">
    <property type="entry name" value="HTH_IclR"/>
    <property type="match status" value="1"/>
</dbReference>
<evidence type="ECO:0000259" key="5">
    <source>
        <dbReference type="PROSITE" id="PS51077"/>
    </source>
</evidence>
<accession>A0A3A5MSI8</accession>
<dbReference type="PANTHER" id="PTHR30136">
    <property type="entry name" value="HELIX-TURN-HELIX TRANSCRIPTIONAL REGULATOR, ICLR FAMILY"/>
    <property type="match status" value="1"/>
</dbReference>
<keyword evidence="2" id="KW-0238">DNA-binding</keyword>
<evidence type="ECO:0000313" key="8">
    <source>
        <dbReference type="Proteomes" id="UP000272015"/>
    </source>
</evidence>
<dbReference type="InterPro" id="IPR014757">
    <property type="entry name" value="Tscrpt_reg_IclR_C"/>
</dbReference>
<dbReference type="PROSITE" id="PS51077">
    <property type="entry name" value="HTH_ICLR"/>
    <property type="match status" value="1"/>
</dbReference>
<feature type="region of interest" description="Disordered" evidence="4">
    <location>
        <begin position="1"/>
        <end position="45"/>
    </location>
</feature>
<dbReference type="Pfam" id="PF01614">
    <property type="entry name" value="IclR_C"/>
    <property type="match status" value="1"/>
</dbReference>
<dbReference type="PROSITE" id="PS51078">
    <property type="entry name" value="ICLR_ED"/>
    <property type="match status" value="1"/>
</dbReference>
<name>A0A3A5MSI8_9MICO</name>
<dbReference type="SMART" id="SM00346">
    <property type="entry name" value="HTH_ICLR"/>
    <property type="match status" value="1"/>
</dbReference>
<dbReference type="InterPro" id="IPR050707">
    <property type="entry name" value="HTH_MetabolicPath_Reg"/>
</dbReference>
<keyword evidence="1" id="KW-0805">Transcription regulation</keyword>
<dbReference type="InterPro" id="IPR036390">
    <property type="entry name" value="WH_DNA-bd_sf"/>
</dbReference>
<evidence type="ECO:0000256" key="2">
    <source>
        <dbReference type="ARBA" id="ARBA00023125"/>
    </source>
</evidence>
<keyword evidence="8" id="KW-1185">Reference proteome</keyword>
<sequence length="308" mass="33003">MTTSDPIPYLDPAPDASPGQHARRGDRNAPVTPLHPAPLAIAGSTGGVPDSTGVASINKSLAILEIVAERGGASAREVSASLALPLPTVYRLMQTLVQSDYLVHLRSEHRFELGYKLHRLGVSLHRQIGVPQQVRAEVDGLHASARAAAYFAVYRGSDVVVIYIVDSPENPRLQPLTFGFHEAAHATAFGKIMLSGMTAEQRDQYLGAHGQARLTQTTVTNRATLDHELAAISATGVAWEHEEFMPGMSCAAVGVRDGAGLVVGSVAVSARARDLDGREREVELLLRESGARLSRYFRSGTLPARHPD</sequence>
<dbReference type="RefSeq" id="WP_119974751.1">
    <property type="nucleotide sequence ID" value="NZ_JBHSQA010000007.1"/>
</dbReference>
<comment type="caution">
    <text evidence="7">The sequence shown here is derived from an EMBL/GenBank/DDBJ whole genome shotgun (WGS) entry which is preliminary data.</text>
</comment>
<protein>
    <submittedName>
        <fullName evidence="7">IclR family transcriptional regulator</fullName>
    </submittedName>
</protein>
<dbReference type="InterPro" id="IPR036388">
    <property type="entry name" value="WH-like_DNA-bd_sf"/>
</dbReference>
<dbReference type="EMBL" id="QZVS01000084">
    <property type="protein sequence ID" value="RJT88274.1"/>
    <property type="molecule type" value="Genomic_DNA"/>
</dbReference>
<gene>
    <name evidence="7" type="ORF">D6T64_11180</name>
</gene>
<proteinExistence type="predicted"/>
<dbReference type="GO" id="GO:0045892">
    <property type="term" value="P:negative regulation of DNA-templated transcription"/>
    <property type="evidence" value="ECO:0007669"/>
    <property type="project" value="TreeGrafter"/>
</dbReference>
<dbReference type="GO" id="GO:0003700">
    <property type="term" value="F:DNA-binding transcription factor activity"/>
    <property type="evidence" value="ECO:0007669"/>
    <property type="project" value="TreeGrafter"/>
</dbReference>
<evidence type="ECO:0000256" key="3">
    <source>
        <dbReference type="ARBA" id="ARBA00023163"/>
    </source>
</evidence>
<dbReference type="Gene3D" id="1.10.10.10">
    <property type="entry name" value="Winged helix-like DNA-binding domain superfamily/Winged helix DNA-binding domain"/>
    <property type="match status" value="1"/>
</dbReference>
<dbReference type="Gene3D" id="3.30.450.40">
    <property type="match status" value="1"/>
</dbReference>
<dbReference type="SUPFAM" id="SSF55781">
    <property type="entry name" value="GAF domain-like"/>
    <property type="match status" value="1"/>
</dbReference>